<name>A0A1M5RKD3_9BACT</name>
<dbReference type="Proteomes" id="UP000242592">
    <property type="component" value="Unassembled WGS sequence"/>
</dbReference>
<reference evidence="2" key="1">
    <citation type="submission" date="2016-11" db="EMBL/GenBank/DDBJ databases">
        <authorList>
            <person name="Varghese N."/>
            <person name="Submissions S."/>
        </authorList>
    </citation>
    <scope>NUCLEOTIDE SEQUENCE [LARGE SCALE GENOMIC DNA]</scope>
    <source>
        <strain evidence="2">DSM 15807</strain>
    </source>
</reference>
<dbReference type="Gene3D" id="3.40.50.10620">
    <property type="entry name" value="PH0156-like domains"/>
    <property type="match status" value="1"/>
</dbReference>
<dbReference type="OrthoDB" id="2989487at2"/>
<dbReference type="EMBL" id="FQXN01000002">
    <property type="protein sequence ID" value="SHH26606.1"/>
    <property type="molecule type" value="Genomic_DNA"/>
</dbReference>
<organism evidence="1 2">
    <name type="scientific">Thermosipho atlanticus DSM 15807</name>
    <dbReference type="NCBI Taxonomy" id="1123380"/>
    <lineage>
        <taxon>Bacteria</taxon>
        <taxon>Thermotogati</taxon>
        <taxon>Thermotogota</taxon>
        <taxon>Thermotogae</taxon>
        <taxon>Thermotogales</taxon>
        <taxon>Fervidobacteriaceae</taxon>
        <taxon>Thermosipho</taxon>
    </lineage>
</organism>
<gene>
    <name evidence="1" type="ORF">SAMN02745199_0467</name>
</gene>
<evidence type="ECO:0000313" key="1">
    <source>
        <dbReference type="EMBL" id="SHH26606.1"/>
    </source>
</evidence>
<dbReference type="SUPFAM" id="SSF160945">
    <property type="entry name" value="PH0156-like"/>
    <property type="match status" value="1"/>
</dbReference>
<evidence type="ECO:0000313" key="2">
    <source>
        <dbReference type="Proteomes" id="UP000242592"/>
    </source>
</evidence>
<protein>
    <submittedName>
        <fullName evidence="1">Uncharacterized protein</fullName>
    </submittedName>
</protein>
<accession>A0A1M5RKD3</accession>
<dbReference type="RefSeq" id="WP_073071780.1">
    <property type="nucleotide sequence ID" value="NZ_FQXN01000002.1"/>
</dbReference>
<proteinExistence type="predicted"/>
<dbReference type="AlphaFoldDB" id="A0A1M5RKD3"/>
<sequence>MNVLVVCEGNTDATLLGFYLERKRDVEFKPKSKKSFFNINLDSYQKQINLATNDVSIEIISVGGKAKIKKFLEEVKEYLINIRNENGLIDKLVVIVDRDDDTEESIRNLLGPFRTQKVNQWEEISLNNVLFGELKIKTLLLCVPPDKPGALERFLIDSLKKMKVV</sequence>
<keyword evidence="2" id="KW-1185">Reference proteome</keyword>